<proteinExistence type="predicted"/>
<dbReference type="EMBL" id="LXQA010259752">
    <property type="protein sequence ID" value="MCI38786.1"/>
    <property type="molecule type" value="Genomic_DNA"/>
</dbReference>
<protein>
    <submittedName>
        <fullName evidence="1">Uncharacterized protein</fullName>
    </submittedName>
</protein>
<accession>A0A392RT96</accession>
<name>A0A392RT96_9FABA</name>
<organism evidence="1 2">
    <name type="scientific">Trifolium medium</name>
    <dbReference type="NCBI Taxonomy" id="97028"/>
    <lineage>
        <taxon>Eukaryota</taxon>
        <taxon>Viridiplantae</taxon>
        <taxon>Streptophyta</taxon>
        <taxon>Embryophyta</taxon>
        <taxon>Tracheophyta</taxon>
        <taxon>Spermatophyta</taxon>
        <taxon>Magnoliopsida</taxon>
        <taxon>eudicotyledons</taxon>
        <taxon>Gunneridae</taxon>
        <taxon>Pentapetalae</taxon>
        <taxon>rosids</taxon>
        <taxon>fabids</taxon>
        <taxon>Fabales</taxon>
        <taxon>Fabaceae</taxon>
        <taxon>Papilionoideae</taxon>
        <taxon>50 kb inversion clade</taxon>
        <taxon>NPAAA clade</taxon>
        <taxon>Hologalegina</taxon>
        <taxon>IRL clade</taxon>
        <taxon>Trifolieae</taxon>
        <taxon>Trifolium</taxon>
    </lineage>
</organism>
<dbReference type="Proteomes" id="UP000265520">
    <property type="component" value="Unassembled WGS sequence"/>
</dbReference>
<reference evidence="1 2" key="1">
    <citation type="journal article" date="2018" name="Front. Plant Sci.">
        <title>Red Clover (Trifolium pratense) and Zigzag Clover (T. medium) - A Picture of Genomic Similarities and Differences.</title>
        <authorList>
            <person name="Dluhosova J."/>
            <person name="Istvanek J."/>
            <person name="Nedelnik J."/>
            <person name="Repkova J."/>
        </authorList>
    </citation>
    <scope>NUCLEOTIDE SEQUENCE [LARGE SCALE GENOMIC DNA]</scope>
    <source>
        <strain evidence="2">cv. 10/8</strain>
        <tissue evidence="1">Leaf</tissue>
    </source>
</reference>
<keyword evidence="2" id="KW-1185">Reference proteome</keyword>
<evidence type="ECO:0000313" key="1">
    <source>
        <dbReference type="EMBL" id="MCI38786.1"/>
    </source>
</evidence>
<comment type="caution">
    <text evidence="1">The sequence shown here is derived from an EMBL/GenBank/DDBJ whole genome shotgun (WGS) entry which is preliminary data.</text>
</comment>
<evidence type="ECO:0000313" key="2">
    <source>
        <dbReference type="Proteomes" id="UP000265520"/>
    </source>
</evidence>
<dbReference type="AlphaFoldDB" id="A0A392RT96"/>
<sequence>MDTASKVLDRSRRHDVKQSWCVHFLHMAGGNKEGGSRLVQINGGMRSVLIKGGLMGVEAVIAQTELGSVSGRMTVMCLMEVIRIIPNTCKEQI</sequence>